<protein>
    <recommendedName>
        <fullName evidence="4">PAP2 family protein</fullName>
    </recommendedName>
</protein>
<name>A0AA37SRV2_9BACT</name>
<evidence type="ECO:0000313" key="3">
    <source>
        <dbReference type="Proteomes" id="UP001156666"/>
    </source>
</evidence>
<evidence type="ECO:0000256" key="1">
    <source>
        <dbReference type="SAM" id="Phobius"/>
    </source>
</evidence>
<organism evidence="2 3">
    <name type="scientific">Portibacter lacus</name>
    <dbReference type="NCBI Taxonomy" id="1099794"/>
    <lineage>
        <taxon>Bacteria</taxon>
        <taxon>Pseudomonadati</taxon>
        <taxon>Bacteroidota</taxon>
        <taxon>Saprospiria</taxon>
        <taxon>Saprospirales</taxon>
        <taxon>Haliscomenobacteraceae</taxon>
        <taxon>Portibacter</taxon>
    </lineage>
</organism>
<gene>
    <name evidence="2" type="ORF">GCM10007940_35380</name>
</gene>
<keyword evidence="3" id="KW-1185">Reference proteome</keyword>
<reference evidence="2" key="1">
    <citation type="journal article" date="2014" name="Int. J. Syst. Evol. Microbiol.">
        <title>Complete genome sequence of Corynebacterium casei LMG S-19264T (=DSM 44701T), isolated from a smear-ripened cheese.</title>
        <authorList>
            <consortium name="US DOE Joint Genome Institute (JGI-PGF)"/>
            <person name="Walter F."/>
            <person name="Albersmeier A."/>
            <person name="Kalinowski J."/>
            <person name="Ruckert C."/>
        </authorList>
    </citation>
    <scope>NUCLEOTIDE SEQUENCE</scope>
    <source>
        <strain evidence="2">NBRC 108769</strain>
    </source>
</reference>
<feature type="transmembrane region" description="Helical" evidence="1">
    <location>
        <begin position="91"/>
        <end position="109"/>
    </location>
</feature>
<accession>A0AA37SRV2</accession>
<keyword evidence="1" id="KW-0472">Membrane</keyword>
<feature type="transmembrane region" description="Helical" evidence="1">
    <location>
        <begin position="129"/>
        <end position="148"/>
    </location>
</feature>
<feature type="transmembrane region" description="Helical" evidence="1">
    <location>
        <begin position="37"/>
        <end position="56"/>
    </location>
</feature>
<evidence type="ECO:0008006" key="4">
    <source>
        <dbReference type="Google" id="ProtNLM"/>
    </source>
</evidence>
<keyword evidence="1" id="KW-1133">Transmembrane helix</keyword>
<sequence>MIYVVMLTVVMPGITVLLMRAMGFVNSIHLKERTERIIPLIITGGFYLWLFINIYQNTTIPLVFSIFVLGSTIGLFLTFFFSLFTKVSLHTTGVGGLFVGILLIKYNFSYESFLVNLGSLGSYNVSTDVLIFLSLFIAGLVGTTRLILKAHSLNEVFIGYLIGIVSQLVAFSFLFN</sequence>
<comment type="caution">
    <text evidence="2">The sequence shown here is derived from an EMBL/GenBank/DDBJ whole genome shotgun (WGS) entry which is preliminary data.</text>
</comment>
<dbReference type="Proteomes" id="UP001156666">
    <property type="component" value="Unassembled WGS sequence"/>
</dbReference>
<feature type="transmembrane region" description="Helical" evidence="1">
    <location>
        <begin position="62"/>
        <end position="84"/>
    </location>
</feature>
<dbReference type="AlphaFoldDB" id="A0AA37SRV2"/>
<feature type="transmembrane region" description="Helical" evidence="1">
    <location>
        <begin position="157"/>
        <end position="175"/>
    </location>
</feature>
<keyword evidence="1" id="KW-0812">Transmembrane</keyword>
<dbReference type="EMBL" id="BSOH01000023">
    <property type="protein sequence ID" value="GLR18922.1"/>
    <property type="molecule type" value="Genomic_DNA"/>
</dbReference>
<feature type="transmembrane region" description="Helical" evidence="1">
    <location>
        <begin position="6"/>
        <end position="25"/>
    </location>
</feature>
<reference evidence="2" key="2">
    <citation type="submission" date="2023-01" db="EMBL/GenBank/DDBJ databases">
        <title>Draft genome sequence of Portibacter lacus strain NBRC 108769.</title>
        <authorList>
            <person name="Sun Q."/>
            <person name="Mori K."/>
        </authorList>
    </citation>
    <scope>NUCLEOTIDE SEQUENCE</scope>
    <source>
        <strain evidence="2">NBRC 108769</strain>
    </source>
</reference>
<proteinExistence type="predicted"/>
<evidence type="ECO:0000313" key="2">
    <source>
        <dbReference type="EMBL" id="GLR18922.1"/>
    </source>
</evidence>